<keyword evidence="2" id="KW-1185">Reference proteome</keyword>
<evidence type="ECO:0008006" key="3">
    <source>
        <dbReference type="Google" id="ProtNLM"/>
    </source>
</evidence>
<dbReference type="AlphaFoldDB" id="A0A556MHR7"/>
<evidence type="ECO:0000313" key="2">
    <source>
        <dbReference type="Proteomes" id="UP000318733"/>
    </source>
</evidence>
<accession>A0A556MHR7</accession>
<dbReference type="Proteomes" id="UP000318733">
    <property type="component" value="Unassembled WGS sequence"/>
</dbReference>
<sequence length="191" mass="21535">MKKLIFTVIVYCCICNLKVYSQLIVRNWGFEQYDAIGVEIGWTQINTRQQYILDQDTIIFHSGKRSYSVEAKSDTAKDRGMGGAGTMYLSHTISQKRKIKVSAFIKTKNLTEGAAGILVILNGEKGQVFQADNHEKSPTGTTDWTKYELELPLTADVRSVSFAFVMTGKGKAWFDDVQVMVDDQVVDDKTW</sequence>
<evidence type="ECO:0000313" key="1">
    <source>
        <dbReference type="EMBL" id="TSJ39428.1"/>
    </source>
</evidence>
<reference evidence="1 2" key="1">
    <citation type="submission" date="2019-07" db="EMBL/GenBank/DDBJ databases">
        <authorList>
            <person name="Huq M.A."/>
        </authorList>
    </citation>
    <scope>NUCLEOTIDE SEQUENCE [LARGE SCALE GENOMIC DNA]</scope>
    <source>
        <strain evidence="1 2">MAH-19</strain>
    </source>
</reference>
<proteinExistence type="predicted"/>
<dbReference type="EMBL" id="VLPK01000003">
    <property type="protein sequence ID" value="TSJ39428.1"/>
    <property type="molecule type" value="Genomic_DNA"/>
</dbReference>
<organism evidence="1 2">
    <name type="scientific">Mucilaginibacter corticis</name>
    <dbReference type="NCBI Taxonomy" id="2597670"/>
    <lineage>
        <taxon>Bacteria</taxon>
        <taxon>Pseudomonadati</taxon>
        <taxon>Bacteroidota</taxon>
        <taxon>Sphingobacteriia</taxon>
        <taxon>Sphingobacteriales</taxon>
        <taxon>Sphingobacteriaceae</taxon>
        <taxon>Mucilaginibacter</taxon>
    </lineage>
</organism>
<dbReference type="Gene3D" id="2.60.120.260">
    <property type="entry name" value="Galactose-binding domain-like"/>
    <property type="match status" value="1"/>
</dbReference>
<dbReference type="OrthoDB" id="5379939at2"/>
<protein>
    <recommendedName>
        <fullName evidence="3">CBM-cenC domain-containing protein</fullName>
    </recommendedName>
</protein>
<comment type="caution">
    <text evidence="1">The sequence shown here is derived from an EMBL/GenBank/DDBJ whole genome shotgun (WGS) entry which is preliminary data.</text>
</comment>
<gene>
    <name evidence="1" type="ORF">FO440_16925</name>
</gene>
<name>A0A556MHR7_9SPHI</name>
<dbReference type="RefSeq" id="WP_144249465.1">
    <property type="nucleotide sequence ID" value="NZ_VLPK01000003.1"/>
</dbReference>